<feature type="signal peptide" evidence="1">
    <location>
        <begin position="1"/>
        <end position="26"/>
    </location>
</feature>
<dbReference type="AlphaFoldDB" id="A0ABC8R8W9"/>
<accession>A0ABC8R8W9</accession>
<feature type="chain" id="PRO_5044834476" evidence="1">
    <location>
        <begin position="27"/>
        <end position="117"/>
    </location>
</feature>
<organism evidence="2 3">
    <name type="scientific">Ilex paraguariensis</name>
    <name type="common">yerba mate</name>
    <dbReference type="NCBI Taxonomy" id="185542"/>
    <lineage>
        <taxon>Eukaryota</taxon>
        <taxon>Viridiplantae</taxon>
        <taxon>Streptophyta</taxon>
        <taxon>Embryophyta</taxon>
        <taxon>Tracheophyta</taxon>
        <taxon>Spermatophyta</taxon>
        <taxon>Magnoliopsida</taxon>
        <taxon>eudicotyledons</taxon>
        <taxon>Gunneridae</taxon>
        <taxon>Pentapetalae</taxon>
        <taxon>asterids</taxon>
        <taxon>campanulids</taxon>
        <taxon>Aquifoliales</taxon>
        <taxon>Aquifoliaceae</taxon>
        <taxon>Ilex</taxon>
    </lineage>
</organism>
<reference evidence="2 3" key="1">
    <citation type="submission" date="2024-02" db="EMBL/GenBank/DDBJ databases">
        <authorList>
            <person name="Vignale AGUSTIN F."/>
            <person name="Sosa J E."/>
            <person name="Modenutti C."/>
        </authorList>
    </citation>
    <scope>NUCLEOTIDE SEQUENCE [LARGE SCALE GENOMIC DNA]</scope>
</reference>
<keyword evidence="3" id="KW-1185">Reference proteome</keyword>
<sequence>MVATLSSCSTLATLTGITSLCSLTTAGLEAIVNKSALTKLKETHFWVLHDLHHLGYFLNSRACFTLSVFGLLQKNVEKVRLSDSVALFLQNPLIIIIYPATDLTKSSASQVVLSSLF</sequence>
<dbReference type="EMBL" id="CAUOFW020000935">
    <property type="protein sequence ID" value="CAK9139093.1"/>
    <property type="molecule type" value="Genomic_DNA"/>
</dbReference>
<keyword evidence="1" id="KW-0732">Signal</keyword>
<comment type="caution">
    <text evidence="2">The sequence shown here is derived from an EMBL/GenBank/DDBJ whole genome shotgun (WGS) entry which is preliminary data.</text>
</comment>
<name>A0ABC8R8W9_9AQUA</name>
<dbReference type="Proteomes" id="UP001642360">
    <property type="component" value="Unassembled WGS sequence"/>
</dbReference>
<protein>
    <submittedName>
        <fullName evidence="2">Uncharacterized protein</fullName>
    </submittedName>
</protein>
<evidence type="ECO:0000313" key="2">
    <source>
        <dbReference type="EMBL" id="CAK9139093.1"/>
    </source>
</evidence>
<gene>
    <name evidence="2" type="ORF">ILEXP_LOCUS6448</name>
</gene>
<proteinExistence type="predicted"/>
<evidence type="ECO:0000313" key="3">
    <source>
        <dbReference type="Proteomes" id="UP001642360"/>
    </source>
</evidence>
<evidence type="ECO:0000256" key="1">
    <source>
        <dbReference type="SAM" id="SignalP"/>
    </source>
</evidence>